<dbReference type="EMBL" id="KZ559501">
    <property type="protein sequence ID" value="PLN85996.1"/>
    <property type="molecule type" value="Genomic_DNA"/>
</dbReference>
<feature type="chain" id="PRO_5014324399" evidence="1">
    <location>
        <begin position="20"/>
        <end position="105"/>
    </location>
</feature>
<organism evidence="2 3">
    <name type="scientific">Aspergillus taichungensis</name>
    <dbReference type="NCBI Taxonomy" id="482145"/>
    <lineage>
        <taxon>Eukaryota</taxon>
        <taxon>Fungi</taxon>
        <taxon>Dikarya</taxon>
        <taxon>Ascomycota</taxon>
        <taxon>Pezizomycotina</taxon>
        <taxon>Eurotiomycetes</taxon>
        <taxon>Eurotiomycetidae</taxon>
        <taxon>Eurotiales</taxon>
        <taxon>Aspergillaceae</taxon>
        <taxon>Aspergillus</taxon>
        <taxon>Aspergillus subgen. Circumdati</taxon>
    </lineage>
</organism>
<protein>
    <submittedName>
        <fullName evidence="2">Uncharacterized protein</fullName>
    </submittedName>
</protein>
<proteinExistence type="predicted"/>
<name>A0A2J5I7Z7_9EURO</name>
<dbReference type="Proteomes" id="UP000235023">
    <property type="component" value="Unassembled WGS sequence"/>
</dbReference>
<accession>A0A2J5I7Z7</accession>
<evidence type="ECO:0000256" key="1">
    <source>
        <dbReference type="SAM" id="SignalP"/>
    </source>
</evidence>
<evidence type="ECO:0000313" key="2">
    <source>
        <dbReference type="EMBL" id="PLN85996.1"/>
    </source>
</evidence>
<dbReference type="AlphaFoldDB" id="A0A2J5I7Z7"/>
<gene>
    <name evidence="2" type="ORF">BDW42DRAFT_190492</name>
</gene>
<reference evidence="3" key="1">
    <citation type="submission" date="2017-12" db="EMBL/GenBank/DDBJ databases">
        <authorList>
            <consortium name="DOE Joint Genome Institute"/>
            <person name="Mondo S.J."/>
            <person name="Kjaerbolling I."/>
            <person name="Vesth T.C."/>
            <person name="Frisvad J.C."/>
            <person name="Nybo J.L."/>
            <person name="Theobald S."/>
            <person name="Kuo A."/>
            <person name="Bowyer P."/>
            <person name="Matsuda Y."/>
            <person name="Lyhne E.K."/>
            <person name="Kogle M.E."/>
            <person name="Clum A."/>
            <person name="Lipzen A."/>
            <person name="Salamov A."/>
            <person name="Ngan C.Y."/>
            <person name="Daum C."/>
            <person name="Chiniquy J."/>
            <person name="Barry K."/>
            <person name="LaButti K."/>
            <person name="Haridas S."/>
            <person name="Simmons B.A."/>
            <person name="Magnuson J.K."/>
            <person name="Mortensen U.H."/>
            <person name="Larsen T.O."/>
            <person name="Grigoriev I.V."/>
            <person name="Baker S.E."/>
            <person name="Andersen M.R."/>
            <person name="Nordberg H.P."/>
            <person name="Cantor M.N."/>
            <person name="Hua S.X."/>
        </authorList>
    </citation>
    <scope>NUCLEOTIDE SEQUENCE [LARGE SCALE GENOMIC DNA]</scope>
    <source>
        <strain evidence="3">IBT 19404</strain>
    </source>
</reference>
<dbReference type="OrthoDB" id="4481337at2759"/>
<sequence>MKLTSGIATLFLVAGLVSAIDEKYSCINNKCAARCNPTNDERDGEISVDHFEHGKPYCYLRKTGTRPGSEDKPITCLDGVGCSHPASGADCLTKDWNEEEGGCSL</sequence>
<evidence type="ECO:0000313" key="3">
    <source>
        <dbReference type="Proteomes" id="UP000235023"/>
    </source>
</evidence>
<keyword evidence="1" id="KW-0732">Signal</keyword>
<keyword evidence="3" id="KW-1185">Reference proteome</keyword>
<feature type="signal peptide" evidence="1">
    <location>
        <begin position="1"/>
        <end position="19"/>
    </location>
</feature>